<gene>
    <name evidence="6" type="ORF">UA08_06972</name>
</gene>
<comment type="subcellular location">
    <subcellularLocation>
        <location evidence="1">Nucleus</location>
    </subcellularLocation>
</comment>
<name>A0A225AA46_TALAT</name>
<sequence>MFSMSAEPYVLASSSGDRSSVVNCGQVTYRLLGRALKVHSNLAKQMLFDFRRTENAKKPNSVSATYLISGVQLSQRKQAINGGSHDGEDVTMRSSPFMSSVPQPDDNGGGIERPVRTTSFVLAREEDLDDAKATFDSISTIHIYSLQPSTLQDLNVLVDVSREILTSFGSEDPLELGKHWGMIQNKNVKRRKTARPPPPKAEVPKKETVQPNTEITTSSKESLQKVEAKSNEKVPARGKKGDLFSSFANAKAKSNLKKEDSAASSVKSVKEDTQQKGMFDGDDDDAEEAEGEEPFSNSGESKSISARESRKDREAKLKQMMEDDDEDEDMPDASEAPIESANEEAEQKKQPEPESKEEVTVQGGRRRGKRKIMKKKTVKDDEGYLVTVEEPAWESFSEDEPAPPPKKKAAVSAAGKKAGQGSIMSFFSKK</sequence>
<dbReference type="GO" id="GO:0006271">
    <property type="term" value="P:DNA strand elongation involved in DNA replication"/>
    <property type="evidence" value="ECO:0007669"/>
    <property type="project" value="TreeGrafter"/>
</dbReference>
<dbReference type="STRING" id="1441469.A0A225AA46"/>
<dbReference type="PANTHER" id="PTHR17598">
    <property type="entry name" value="DNA POLYMERASE DELTA SUBUNIT 3"/>
    <property type="match status" value="1"/>
</dbReference>
<evidence type="ECO:0000256" key="5">
    <source>
        <dbReference type="SAM" id="MobiDB-lite"/>
    </source>
</evidence>
<dbReference type="Proteomes" id="UP000214365">
    <property type="component" value="Unassembled WGS sequence"/>
</dbReference>
<dbReference type="InterPro" id="IPR019038">
    <property type="entry name" value="POLD3"/>
</dbReference>
<feature type="compositionally biased region" description="Polar residues" evidence="5">
    <location>
        <begin position="295"/>
        <end position="304"/>
    </location>
</feature>
<reference evidence="6 7" key="1">
    <citation type="submission" date="2015-06" db="EMBL/GenBank/DDBJ databases">
        <title>Talaromyces atroroseus IBT 11181 draft genome.</title>
        <authorList>
            <person name="Rasmussen K.B."/>
            <person name="Rasmussen S."/>
            <person name="Petersen B."/>
            <person name="Sicheritz-Ponten T."/>
            <person name="Mortensen U.H."/>
            <person name="Thrane U."/>
        </authorList>
    </citation>
    <scope>NUCLEOTIDE SEQUENCE [LARGE SCALE GENOMIC DNA]</scope>
    <source>
        <strain evidence="6 7">IBT 11181</strain>
    </source>
</reference>
<accession>A0A225AA46</accession>
<feature type="compositionally biased region" description="Basic and acidic residues" evidence="5">
    <location>
        <begin position="222"/>
        <end position="242"/>
    </location>
</feature>
<dbReference type="GO" id="GO:0043625">
    <property type="term" value="C:delta DNA polymerase complex"/>
    <property type="evidence" value="ECO:0007669"/>
    <property type="project" value="InterPro"/>
</dbReference>
<dbReference type="Gene3D" id="3.90.1030.20">
    <property type="entry name" value="DNA polymerase delta, p66 (Cdc27) subunit, wHTH domain"/>
    <property type="match status" value="1"/>
</dbReference>
<feature type="compositionally biased region" description="Polar residues" evidence="5">
    <location>
        <begin position="210"/>
        <end position="221"/>
    </location>
</feature>
<evidence type="ECO:0000256" key="4">
    <source>
        <dbReference type="ARBA" id="ARBA00023242"/>
    </source>
</evidence>
<keyword evidence="4" id="KW-0539">Nucleus</keyword>
<dbReference type="RefSeq" id="XP_020117813.1">
    <property type="nucleotide sequence ID" value="XM_020262297.1"/>
</dbReference>
<dbReference type="GO" id="GO:1904161">
    <property type="term" value="P:DNA synthesis involved in UV-damage excision repair"/>
    <property type="evidence" value="ECO:0007669"/>
    <property type="project" value="TreeGrafter"/>
</dbReference>
<comment type="caution">
    <text evidence="6">The sequence shown here is derived from an EMBL/GenBank/DDBJ whole genome shotgun (WGS) entry which is preliminary data.</text>
</comment>
<feature type="compositionally biased region" description="Basic and acidic residues" evidence="5">
    <location>
        <begin position="305"/>
        <end position="321"/>
    </location>
</feature>
<dbReference type="GeneID" id="31006728"/>
<dbReference type="GO" id="GO:0003887">
    <property type="term" value="F:DNA-directed DNA polymerase activity"/>
    <property type="evidence" value="ECO:0007669"/>
    <property type="project" value="TreeGrafter"/>
</dbReference>
<protein>
    <recommendedName>
        <fullName evidence="2">DNA polymerase delta subunit 3</fullName>
    </recommendedName>
</protein>
<dbReference type="PANTHER" id="PTHR17598:SF13">
    <property type="entry name" value="DNA POLYMERASE DELTA SUBUNIT 3"/>
    <property type="match status" value="1"/>
</dbReference>
<feature type="compositionally biased region" description="Basic residues" evidence="5">
    <location>
        <begin position="364"/>
        <end position="377"/>
    </location>
</feature>
<feature type="compositionally biased region" description="Acidic residues" evidence="5">
    <location>
        <begin position="280"/>
        <end position="293"/>
    </location>
</feature>
<evidence type="ECO:0000256" key="1">
    <source>
        <dbReference type="ARBA" id="ARBA00004123"/>
    </source>
</evidence>
<dbReference type="Pfam" id="PF09507">
    <property type="entry name" value="CDC27"/>
    <property type="match status" value="1"/>
</dbReference>
<feature type="compositionally biased region" description="Acidic residues" evidence="5">
    <location>
        <begin position="322"/>
        <end position="332"/>
    </location>
</feature>
<evidence type="ECO:0000256" key="2">
    <source>
        <dbReference type="ARBA" id="ARBA00017589"/>
    </source>
</evidence>
<organism evidence="6 7">
    <name type="scientific">Talaromyces atroroseus</name>
    <dbReference type="NCBI Taxonomy" id="1441469"/>
    <lineage>
        <taxon>Eukaryota</taxon>
        <taxon>Fungi</taxon>
        <taxon>Dikarya</taxon>
        <taxon>Ascomycota</taxon>
        <taxon>Pezizomycotina</taxon>
        <taxon>Eurotiomycetes</taxon>
        <taxon>Eurotiomycetidae</taxon>
        <taxon>Eurotiales</taxon>
        <taxon>Trichocomaceae</taxon>
        <taxon>Talaromyces</taxon>
        <taxon>Talaromyces sect. Trachyspermi</taxon>
    </lineage>
</organism>
<dbReference type="OrthoDB" id="514823at2759"/>
<dbReference type="GO" id="GO:0006297">
    <property type="term" value="P:nucleotide-excision repair, DNA gap filling"/>
    <property type="evidence" value="ECO:0007669"/>
    <property type="project" value="TreeGrafter"/>
</dbReference>
<evidence type="ECO:0000313" key="6">
    <source>
        <dbReference type="EMBL" id="OKL57692.1"/>
    </source>
</evidence>
<dbReference type="EMBL" id="LFMY01000011">
    <property type="protein sequence ID" value="OKL57692.1"/>
    <property type="molecule type" value="Genomic_DNA"/>
</dbReference>
<dbReference type="InterPro" id="IPR041913">
    <property type="entry name" value="POLD3_sf"/>
</dbReference>
<evidence type="ECO:0000256" key="3">
    <source>
        <dbReference type="ARBA" id="ARBA00022705"/>
    </source>
</evidence>
<evidence type="ECO:0000313" key="7">
    <source>
        <dbReference type="Proteomes" id="UP000214365"/>
    </source>
</evidence>
<feature type="region of interest" description="Disordered" evidence="5">
    <location>
        <begin position="185"/>
        <end position="430"/>
    </location>
</feature>
<dbReference type="AlphaFoldDB" id="A0A225AA46"/>
<proteinExistence type="predicted"/>
<keyword evidence="7" id="KW-1185">Reference proteome</keyword>
<feature type="compositionally biased region" description="Basic and acidic residues" evidence="5">
    <location>
        <begin position="345"/>
        <end position="359"/>
    </location>
</feature>
<keyword evidence="3" id="KW-0235">DNA replication</keyword>